<proteinExistence type="predicted"/>
<evidence type="ECO:0000313" key="1">
    <source>
        <dbReference type="EMBL" id="KAK7359015.1"/>
    </source>
</evidence>
<protein>
    <submittedName>
        <fullName evidence="1">Uncharacterized protein</fullName>
    </submittedName>
</protein>
<gene>
    <name evidence="1" type="ORF">VNO77_00959</name>
</gene>
<accession>A0AAN9R1T4</accession>
<keyword evidence="2" id="KW-1185">Reference proteome</keyword>
<dbReference type="EMBL" id="JAYMYQ010000001">
    <property type="protein sequence ID" value="KAK7359015.1"/>
    <property type="molecule type" value="Genomic_DNA"/>
</dbReference>
<comment type="caution">
    <text evidence="1">The sequence shown here is derived from an EMBL/GenBank/DDBJ whole genome shotgun (WGS) entry which is preliminary data.</text>
</comment>
<dbReference type="AlphaFoldDB" id="A0AAN9R1T4"/>
<evidence type="ECO:0000313" key="2">
    <source>
        <dbReference type="Proteomes" id="UP001367508"/>
    </source>
</evidence>
<sequence>MPLSFHLKTNNAVWKVNTDHNLEAIAITFPERQLRRCNLKAWEMRERQQFYALLAKFVGPKLTVCLIEEVETHGGQRFWSTKHFASQPEHIYLFPHPTFSPLCKLQSFSFALQTPKLTVELL</sequence>
<organism evidence="1 2">
    <name type="scientific">Canavalia gladiata</name>
    <name type="common">Sword bean</name>
    <name type="synonym">Dolichos gladiatus</name>
    <dbReference type="NCBI Taxonomy" id="3824"/>
    <lineage>
        <taxon>Eukaryota</taxon>
        <taxon>Viridiplantae</taxon>
        <taxon>Streptophyta</taxon>
        <taxon>Embryophyta</taxon>
        <taxon>Tracheophyta</taxon>
        <taxon>Spermatophyta</taxon>
        <taxon>Magnoliopsida</taxon>
        <taxon>eudicotyledons</taxon>
        <taxon>Gunneridae</taxon>
        <taxon>Pentapetalae</taxon>
        <taxon>rosids</taxon>
        <taxon>fabids</taxon>
        <taxon>Fabales</taxon>
        <taxon>Fabaceae</taxon>
        <taxon>Papilionoideae</taxon>
        <taxon>50 kb inversion clade</taxon>
        <taxon>NPAAA clade</taxon>
        <taxon>indigoferoid/millettioid clade</taxon>
        <taxon>Phaseoleae</taxon>
        <taxon>Canavalia</taxon>
    </lineage>
</organism>
<reference evidence="1 2" key="1">
    <citation type="submission" date="2024-01" db="EMBL/GenBank/DDBJ databases">
        <title>The genomes of 5 underutilized Papilionoideae crops provide insights into root nodulation and disease resistanc.</title>
        <authorList>
            <person name="Jiang F."/>
        </authorList>
    </citation>
    <scope>NUCLEOTIDE SEQUENCE [LARGE SCALE GENOMIC DNA]</scope>
    <source>
        <strain evidence="1">LVBAO_FW01</strain>
        <tissue evidence="1">Leaves</tissue>
    </source>
</reference>
<name>A0AAN9R1T4_CANGL</name>
<dbReference type="Proteomes" id="UP001367508">
    <property type="component" value="Unassembled WGS sequence"/>
</dbReference>